<feature type="domain" description="SGNH hydrolase-type esterase" evidence="2">
    <location>
        <begin position="51"/>
        <end position="222"/>
    </location>
</feature>
<feature type="signal peptide" evidence="1">
    <location>
        <begin position="1"/>
        <end position="21"/>
    </location>
</feature>
<name>A0A7W7K917_9SPHN</name>
<keyword evidence="4" id="KW-1185">Reference proteome</keyword>
<keyword evidence="1" id="KW-0732">Signal</keyword>
<dbReference type="GO" id="GO:0016788">
    <property type="term" value="F:hydrolase activity, acting on ester bonds"/>
    <property type="evidence" value="ECO:0007669"/>
    <property type="project" value="UniProtKB-ARBA"/>
</dbReference>
<gene>
    <name evidence="3" type="ORF">HNO88_001514</name>
</gene>
<evidence type="ECO:0000256" key="1">
    <source>
        <dbReference type="SAM" id="SignalP"/>
    </source>
</evidence>
<dbReference type="EMBL" id="JACHLR010000005">
    <property type="protein sequence ID" value="MBB4858195.1"/>
    <property type="molecule type" value="Genomic_DNA"/>
</dbReference>
<sequence>MNIRALAASACLVLAGSQSPAATDARATLSSATATPALSPTPHSDSLKVAFIGGSITEGAFSSVPAESYAGLLTSWLRTHYKTVEARNTGLGGTGSEFGAYRTSHDMAGFAPDLAFIEFAVNDAGNQRPALFAHIDAIVYKLRQANPRVKIVYLSTTDVREEADRRAGRRASWVEDSAAAASYAGLQYIDVAAGIWAKVKGGTPVTHFFVDVVHPNDAGHRRYFEAIRDAMAPSIPLARQPRATGSRLIGQSKLDSARLEKGSSAAGCRPGALSLRYMEAALSCDRGDSFTYTFTGTTVGLVKAEVRDGGRLACTIDGGSPTTADFYSDATHIYERPFPLFLYRDLPSGRHRLACRVIDDLISLPQGTSTGRKVTVGYFMVSDERPVTL</sequence>
<dbReference type="InterPro" id="IPR013830">
    <property type="entry name" value="SGNH_hydro"/>
</dbReference>
<proteinExistence type="predicted"/>
<dbReference type="Gene3D" id="3.40.50.1110">
    <property type="entry name" value="SGNH hydrolase"/>
    <property type="match status" value="1"/>
</dbReference>
<evidence type="ECO:0000313" key="4">
    <source>
        <dbReference type="Proteomes" id="UP000555448"/>
    </source>
</evidence>
<dbReference type="PANTHER" id="PTHR34407">
    <property type="entry name" value="EXPRESSED PROTEIN"/>
    <property type="match status" value="1"/>
</dbReference>
<reference evidence="3 4" key="1">
    <citation type="submission" date="2020-08" db="EMBL/GenBank/DDBJ databases">
        <title>Functional genomics of gut bacteria from endangered species of beetles.</title>
        <authorList>
            <person name="Carlos-Shanley C."/>
        </authorList>
    </citation>
    <scope>NUCLEOTIDE SEQUENCE [LARGE SCALE GENOMIC DNA]</scope>
    <source>
        <strain evidence="3 4">S00245</strain>
    </source>
</reference>
<dbReference type="GO" id="GO:0004308">
    <property type="term" value="F:exo-alpha-sialidase activity"/>
    <property type="evidence" value="ECO:0007669"/>
    <property type="project" value="UniProtKB-EC"/>
</dbReference>
<dbReference type="Pfam" id="PF13472">
    <property type="entry name" value="Lipase_GDSL_2"/>
    <property type="match status" value="1"/>
</dbReference>
<dbReference type="RefSeq" id="WP_184243665.1">
    <property type="nucleotide sequence ID" value="NZ_JACHLR010000005.1"/>
</dbReference>
<protein>
    <submittedName>
        <fullName evidence="3">Sialidase-1</fullName>
        <ecNumber evidence="3">3.2.1.18</ecNumber>
    </submittedName>
</protein>
<dbReference type="Gene3D" id="2.60.120.260">
    <property type="entry name" value="Galactose-binding domain-like"/>
    <property type="match status" value="1"/>
</dbReference>
<accession>A0A7W7K917</accession>
<dbReference type="Proteomes" id="UP000555448">
    <property type="component" value="Unassembled WGS sequence"/>
</dbReference>
<dbReference type="SUPFAM" id="SSF52266">
    <property type="entry name" value="SGNH hydrolase"/>
    <property type="match status" value="1"/>
</dbReference>
<evidence type="ECO:0000313" key="3">
    <source>
        <dbReference type="EMBL" id="MBB4858195.1"/>
    </source>
</evidence>
<dbReference type="EC" id="3.2.1.18" evidence="3"/>
<evidence type="ECO:0000259" key="2">
    <source>
        <dbReference type="Pfam" id="PF13472"/>
    </source>
</evidence>
<dbReference type="InterPro" id="IPR036514">
    <property type="entry name" value="SGNH_hydro_sf"/>
</dbReference>
<dbReference type="AlphaFoldDB" id="A0A7W7K917"/>
<dbReference type="PANTHER" id="PTHR34407:SF1">
    <property type="entry name" value="SGNH HYDROLASE-TYPE ESTERASE DOMAIN-CONTAINING PROTEIN"/>
    <property type="match status" value="1"/>
</dbReference>
<dbReference type="CDD" id="cd00229">
    <property type="entry name" value="SGNH_hydrolase"/>
    <property type="match status" value="1"/>
</dbReference>
<organism evidence="3 4">
    <name type="scientific">Novosphingobium chloroacetimidivorans</name>
    <dbReference type="NCBI Taxonomy" id="1428314"/>
    <lineage>
        <taxon>Bacteria</taxon>
        <taxon>Pseudomonadati</taxon>
        <taxon>Pseudomonadota</taxon>
        <taxon>Alphaproteobacteria</taxon>
        <taxon>Sphingomonadales</taxon>
        <taxon>Sphingomonadaceae</taxon>
        <taxon>Novosphingobium</taxon>
    </lineage>
</organism>
<comment type="caution">
    <text evidence="3">The sequence shown here is derived from an EMBL/GenBank/DDBJ whole genome shotgun (WGS) entry which is preliminary data.</text>
</comment>
<keyword evidence="3" id="KW-0378">Hydrolase</keyword>
<keyword evidence="3" id="KW-0326">Glycosidase</keyword>
<feature type="chain" id="PRO_5030847129" evidence="1">
    <location>
        <begin position="22"/>
        <end position="389"/>
    </location>
</feature>